<evidence type="ECO:0000313" key="2">
    <source>
        <dbReference type="RefSeq" id="XP_011311534.1"/>
    </source>
</evidence>
<dbReference type="OrthoDB" id="21550at2759"/>
<dbReference type="InterPro" id="IPR038664">
    <property type="entry name" value="Gar1/Naf1_Cbf5-bd_sf"/>
</dbReference>
<dbReference type="Proteomes" id="UP000694866">
    <property type="component" value="Unplaced"/>
</dbReference>
<protein>
    <submittedName>
        <fullName evidence="2">Uncharacterized protein</fullName>
    </submittedName>
</protein>
<accession>A0A9R1U7Q7</accession>
<gene>
    <name evidence="2" type="primary">LOC105271593</name>
</gene>
<dbReference type="InterPro" id="IPR009000">
    <property type="entry name" value="Transl_B-barrel_sf"/>
</dbReference>
<dbReference type="GeneID" id="105271593"/>
<dbReference type="RefSeq" id="XP_011311534.1">
    <property type="nucleotide sequence ID" value="XM_011313232.1"/>
</dbReference>
<dbReference type="SUPFAM" id="SSF50447">
    <property type="entry name" value="Translation proteins"/>
    <property type="match status" value="1"/>
</dbReference>
<keyword evidence="1" id="KW-1185">Reference proteome</keyword>
<proteinExistence type="predicted"/>
<evidence type="ECO:0000313" key="1">
    <source>
        <dbReference type="Proteomes" id="UP000694866"/>
    </source>
</evidence>
<sequence length="189" mass="20790">MESINPENFSICEEKNISASNNPSCSKTKDEAVDENSNVIELMEEQPTPGDCVLSLLPGITTLKIESPGIYHVFGKVENIIESMHLALVQATSNAVFLDIDTPVFVVLPSSLEDDSNPEYVLLGEVDDVFGPVGSPTYSVKLMGSIDKSNLIDSFVYLLSNHPNTNLLRVESTRDKKYNIVSAQRFYDA</sequence>
<dbReference type="KEGG" id="fas:105271593"/>
<dbReference type="Gene3D" id="2.40.10.230">
    <property type="entry name" value="Probable tRNA pseudouridine synthase domain"/>
    <property type="match status" value="1"/>
</dbReference>
<organism evidence="1 2">
    <name type="scientific">Fopius arisanus</name>
    <dbReference type="NCBI Taxonomy" id="64838"/>
    <lineage>
        <taxon>Eukaryota</taxon>
        <taxon>Metazoa</taxon>
        <taxon>Ecdysozoa</taxon>
        <taxon>Arthropoda</taxon>
        <taxon>Hexapoda</taxon>
        <taxon>Insecta</taxon>
        <taxon>Pterygota</taxon>
        <taxon>Neoptera</taxon>
        <taxon>Endopterygota</taxon>
        <taxon>Hymenoptera</taxon>
        <taxon>Apocrita</taxon>
        <taxon>Ichneumonoidea</taxon>
        <taxon>Braconidae</taxon>
        <taxon>Opiinae</taxon>
        <taxon>Fopius</taxon>
    </lineage>
</organism>
<reference evidence="2" key="1">
    <citation type="submission" date="2025-08" db="UniProtKB">
        <authorList>
            <consortium name="RefSeq"/>
        </authorList>
    </citation>
    <scope>IDENTIFICATION</scope>
    <source>
        <strain evidence="2">USDA-PBARC FA_bdor</strain>
        <tissue evidence="2">Whole organism</tissue>
    </source>
</reference>
<dbReference type="AlphaFoldDB" id="A0A9R1U7Q7"/>
<name>A0A9R1U7Q7_9HYME</name>